<dbReference type="PANTHER" id="PTHR31793">
    <property type="entry name" value="4-HYDROXYBENZOYL-COA THIOESTERASE FAMILY MEMBER"/>
    <property type="match status" value="1"/>
</dbReference>
<dbReference type="CDD" id="cd00586">
    <property type="entry name" value="4HBT"/>
    <property type="match status" value="1"/>
</dbReference>
<dbReference type="Gene3D" id="3.10.129.10">
    <property type="entry name" value="Hotdog Thioesterase"/>
    <property type="match status" value="1"/>
</dbReference>
<organism evidence="4 5">
    <name type="scientific">Melaminivora alkalimesophila</name>
    <dbReference type="NCBI Taxonomy" id="1165852"/>
    <lineage>
        <taxon>Bacteria</taxon>
        <taxon>Pseudomonadati</taxon>
        <taxon>Pseudomonadota</taxon>
        <taxon>Betaproteobacteria</taxon>
        <taxon>Burkholderiales</taxon>
        <taxon>Comamonadaceae</taxon>
        <taxon>Melaminivora</taxon>
    </lineage>
</organism>
<dbReference type="CDD" id="cd04301">
    <property type="entry name" value="NAT_SF"/>
    <property type="match status" value="1"/>
</dbReference>
<dbReference type="NCBIfam" id="TIGR00051">
    <property type="entry name" value="YbgC/FadM family acyl-CoA thioesterase"/>
    <property type="match status" value="1"/>
</dbReference>
<dbReference type="AlphaFoldDB" id="A0A317R7V6"/>
<dbReference type="PANTHER" id="PTHR31793:SF27">
    <property type="entry name" value="NOVEL THIOESTERASE SUPERFAMILY DOMAIN AND SAPOSIN A-TYPE DOMAIN CONTAINING PROTEIN (0610012H03RIK)"/>
    <property type="match status" value="1"/>
</dbReference>
<proteinExistence type="inferred from homology"/>
<dbReference type="PROSITE" id="PS51186">
    <property type="entry name" value="GNAT"/>
    <property type="match status" value="1"/>
</dbReference>
<protein>
    <submittedName>
        <fullName evidence="4">YbgC/YbaW family acyl-CoA thioester hydrolase</fullName>
    </submittedName>
</protein>
<dbReference type="RefSeq" id="WP_019373942.1">
    <property type="nucleotide sequence ID" value="NZ_ALEE01000403.1"/>
</dbReference>
<comment type="similarity">
    <text evidence="1">Belongs to the 4-hydroxybenzoyl-CoA thioesterase family.</text>
</comment>
<dbReference type="InterPro" id="IPR050563">
    <property type="entry name" value="4-hydroxybenzoyl-CoA_TE"/>
</dbReference>
<dbReference type="GO" id="GO:0016747">
    <property type="term" value="F:acyltransferase activity, transferring groups other than amino-acyl groups"/>
    <property type="evidence" value="ECO:0007669"/>
    <property type="project" value="InterPro"/>
</dbReference>
<dbReference type="GO" id="GO:0047617">
    <property type="term" value="F:fatty acyl-CoA hydrolase activity"/>
    <property type="evidence" value="ECO:0007669"/>
    <property type="project" value="TreeGrafter"/>
</dbReference>
<dbReference type="InterPro" id="IPR006683">
    <property type="entry name" value="Thioestr_dom"/>
</dbReference>
<keyword evidence="5" id="KW-1185">Reference proteome</keyword>
<comment type="caution">
    <text evidence="4">The sequence shown here is derived from an EMBL/GenBank/DDBJ whole genome shotgun (WGS) entry which is preliminary data.</text>
</comment>
<keyword evidence="2 4" id="KW-0378">Hydrolase</keyword>
<dbReference type="EMBL" id="QGUB01000010">
    <property type="protein sequence ID" value="PWW43618.1"/>
    <property type="molecule type" value="Genomic_DNA"/>
</dbReference>
<feature type="domain" description="N-acetyltransferase" evidence="3">
    <location>
        <begin position="144"/>
        <end position="287"/>
    </location>
</feature>
<dbReference type="Pfam" id="PF13673">
    <property type="entry name" value="Acetyltransf_10"/>
    <property type="match status" value="1"/>
</dbReference>
<dbReference type="InterPro" id="IPR000182">
    <property type="entry name" value="GNAT_dom"/>
</dbReference>
<dbReference type="Pfam" id="PF03061">
    <property type="entry name" value="4HBT"/>
    <property type="match status" value="1"/>
</dbReference>
<evidence type="ECO:0000256" key="1">
    <source>
        <dbReference type="ARBA" id="ARBA00005953"/>
    </source>
</evidence>
<dbReference type="InterPro" id="IPR029069">
    <property type="entry name" value="HotDog_dom_sf"/>
</dbReference>
<dbReference type="SUPFAM" id="SSF55729">
    <property type="entry name" value="Acyl-CoA N-acyltransferases (Nat)"/>
    <property type="match status" value="1"/>
</dbReference>
<accession>A0A317R7V6</accession>
<dbReference type="InterPro" id="IPR006684">
    <property type="entry name" value="YbgC/YbaW"/>
</dbReference>
<dbReference type="SUPFAM" id="SSF54637">
    <property type="entry name" value="Thioesterase/thiol ester dehydrase-isomerase"/>
    <property type="match status" value="1"/>
</dbReference>
<name>A0A317R7V6_9BURK</name>
<evidence type="ECO:0000259" key="3">
    <source>
        <dbReference type="PROSITE" id="PS51186"/>
    </source>
</evidence>
<dbReference type="InterPro" id="IPR016181">
    <property type="entry name" value="Acyl_CoA_acyltransferase"/>
</dbReference>
<sequence length="287" mass="32080">MQRQDFRCLLRLRVRWSEVDPQGIVFNAHYLSYADCAIAEYWRRLGLPYAASMQKLQGDVYLKKASTLYHASARLDDWLDVGMRCARLGTSSMAFECGIFNGERLLTTIELVYVFADPASQTKRELPSVLRTLIEDYEAGREVVEVATGDWSAMQADAMAVRMAVFVQEQGIDPAIEIDAHDADALHAVVRNRLGLPIATGRLLLPDAAGEARIGRMAVERTVRGQRWGRMVLDALLQAARERGDASVLLHAQRSAEGFYRRAGFAPQGEPFEEAGISHIAMRLPLR</sequence>
<dbReference type="Gene3D" id="3.40.630.30">
    <property type="match status" value="1"/>
</dbReference>
<reference evidence="4 5" key="1">
    <citation type="submission" date="2018-05" db="EMBL/GenBank/DDBJ databases">
        <title>Genomic Encyclopedia of Type Strains, Phase IV (KMG-IV): sequencing the most valuable type-strain genomes for metagenomic binning, comparative biology and taxonomic classification.</title>
        <authorList>
            <person name="Goeker M."/>
        </authorList>
    </citation>
    <scope>NUCLEOTIDE SEQUENCE [LARGE SCALE GENOMIC DNA]</scope>
    <source>
        <strain evidence="4 5">DSM 26006</strain>
    </source>
</reference>
<dbReference type="Proteomes" id="UP000246483">
    <property type="component" value="Unassembled WGS sequence"/>
</dbReference>
<evidence type="ECO:0000313" key="4">
    <source>
        <dbReference type="EMBL" id="PWW43618.1"/>
    </source>
</evidence>
<evidence type="ECO:0000256" key="2">
    <source>
        <dbReference type="ARBA" id="ARBA00022801"/>
    </source>
</evidence>
<evidence type="ECO:0000313" key="5">
    <source>
        <dbReference type="Proteomes" id="UP000246483"/>
    </source>
</evidence>
<gene>
    <name evidence="4" type="ORF">DFR36_11056</name>
</gene>
<dbReference type="OrthoDB" id="9796171at2"/>